<reference evidence="2 3" key="1">
    <citation type="journal article" date="2016" name="Nat. Commun.">
        <title>Thousands of microbial genomes shed light on interconnected biogeochemical processes in an aquifer system.</title>
        <authorList>
            <person name="Anantharaman K."/>
            <person name="Brown C.T."/>
            <person name="Hug L.A."/>
            <person name="Sharon I."/>
            <person name="Castelle C.J."/>
            <person name="Probst A.J."/>
            <person name="Thomas B.C."/>
            <person name="Singh A."/>
            <person name="Wilkins M.J."/>
            <person name="Karaoz U."/>
            <person name="Brodie E.L."/>
            <person name="Williams K.H."/>
            <person name="Hubbard S.S."/>
            <person name="Banfield J.F."/>
        </authorList>
    </citation>
    <scope>NUCLEOTIDE SEQUENCE [LARGE SCALE GENOMIC DNA]</scope>
</reference>
<dbReference type="Gene3D" id="1.10.530.10">
    <property type="match status" value="1"/>
</dbReference>
<proteinExistence type="predicted"/>
<keyword evidence="1" id="KW-0175">Coiled coil</keyword>
<sequence>MFARLTIIFFLLGAILPVYTASAETDVERKSRLEAELQQVERQILTQQRLVEDTQLERQSLERDMTLIQGNIKKTQLGIQARSIAIAQLSDQIGDKEEVLKILEERLSRQQQSLADLVRKSAAMDDFSLLEVLLSRKNFSEFFSGVAQFQSIKEYLNESLDVLHGIKNDTNEQKNSLENKQETEAEMKHVQELQKQEIQVKEKEKAKILTVTKGQEAEYQKLLQSQQKTASELRNALFELLGGGGGIPLPEAVRLAQYAESKTSVEAALILAILEQETNLGSNLGSCVYNDIRGGRPVMHPDRDAPIFLAVSEILGFDARTRSVSCPFMSGGVPSGWGGAMGPSQFIPSTWAIYGGIVNVGNGWVYSQTDDAIRRINGTGSPANPFNNQDAFIATALLLRDNGANGSYAGDRLAALRYYSGWGGASNPANAFYGDGVMNRKAKFIGQIKVLNGG</sequence>
<comment type="caution">
    <text evidence="2">The sequence shown here is derived from an EMBL/GenBank/DDBJ whole genome shotgun (WGS) entry which is preliminary data.</text>
</comment>
<feature type="coiled-coil region" evidence="1">
    <location>
        <begin position="23"/>
        <end position="120"/>
    </location>
</feature>
<dbReference type="EMBL" id="MFMT01000028">
    <property type="protein sequence ID" value="OGG88113.1"/>
    <property type="molecule type" value="Genomic_DNA"/>
</dbReference>
<evidence type="ECO:0000313" key="2">
    <source>
        <dbReference type="EMBL" id="OGG88113.1"/>
    </source>
</evidence>
<dbReference type="InterPro" id="IPR023346">
    <property type="entry name" value="Lysozyme-like_dom_sf"/>
</dbReference>
<organism evidence="2 3">
    <name type="scientific">Candidatus Kaiserbacteria bacterium RIFOXYD1_FULL_42_15</name>
    <dbReference type="NCBI Taxonomy" id="1798532"/>
    <lineage>
        <taxon>Bacteria</taxon>
        <taxon>Candidatus Kaiseribacteriota</taxon>
    </lineage>
</organism>
<dbReference type="AlphaFoldDB" id="A0A1F6FQH0"/>
<gene>
    <name evidence="2" type="ORF">A2592_00010</name>
</gene>
<dbReference type="Gene3D" id="6.10.250.3150">
    <property type="match status" value="1"/>
</dbReference>
<accession>A0A1F6FQH0</accession>
<dbReference type="SUPFAM" id="SSF53955">
    <property type="entry name" value="Lysozyme-like"/>
    <property type="match status" value="1"/>
</dbReference>
<protein>
    <recommendedName>
        <fullName evidence="4">Transglycosylase SLT domain-containing protein</fullName>
    </recommendedName>
</protein>
<name>A0A1F6FQH0_9BACT</name>
<evidence type="ECO:0008006" key="4">
    <source>
        <dbReference type="Google" id="ProtNLM"/>
    </source>
</evidence>
<dbReference type="Proteomes" id="UP000179230">
    <property type="component" value="Unassembled WGS sequence"/>
</dbReference>
<evidence type="ECO:0000256" key="1">
    <source>
        <dbReference type="SAM" id="Coils"/>
    </source>
</evidence>
<evidence type="ECO:0000313" key="3">
    <source>
        <dbReference type="Proteomes" id="UP000179230"/>
    </source>
</evidence>